<evidence type="ECO:0000313" key="3">
    <source>
        <dbReference type="EMBL" id="CAF1204468.1"/>
    </source>
</evidence>
<dbReference type="PANTHER" id="PTHR13073">
    <property type="entry name" value="BLOC-1 COMPLEX SUBUNIT 1"/>
    <property type="match status" value="1"/>
</dbReference>
<accession>A0A8S2EH65</accession>
<comment type="caution">
    <text evidence="3">The sequence shown here is derived from an EMBL/GenBank/DDBJ whole genome shotgun (WGS) entry which is preliminary data.</text>
</comment>
<evidence type="ECO:0000313" key="5">
    <source>
        <dbReference type="Proteomes" id="UP000677228"/>
    </source>
</evidence>
<dbReference type="Proteomes" id="UP000682733">
    <property type="component" value="Unassembled WGS sequence"/>
</dbReference>
<dbReference type="GO" id="GO:0016197">
    <property type="term" value="P:endosomal transport"/>
    <property type="evidence" value="ECO:0007669"/>
    <property type="project" value="TreeGrafter"/>
</dbReference>
<organism evidence="3 5">
    <name type="scientific">Didymodactylos carnosus</name>
    <dbReference type="NCBI Taxonomy" id="1234261"/>
    <lineage>
        <taxon>Eukaryota</taxon>
        <taxon>Metazoa</taxon>
        <taxon>Spiralia</taxon>
        <taxon>Gnathifera</taxon>
        <taxon>Rotifera</taxon>
        <taxon>Eurotatoria</taxon>
        <taxon>Bdelloidea</taxon>
        <taxon>Philodinida</taxon>
        <taxon>Philodinidae</taxon>
        <taxon>Didymodactylos</taxon>
    </lineage>
</organism>
<gene>
    <name evidence="3" type="ORF">OVA965_LOCUS24146</name>
    <name evidence="4" type="ORF">TMI583_LOCUS24867</name>
</gene>
<name>A0A8S2EH65_9BILA</name>
<evidence type="ECO:0000256" key="1">
    <source>
        <dbReference type="ARBA" id="ARBA00007133"/>
    </source>
</evidence>
<comment type="similarity">
    <text evidence="1">Belongs to the BLOC1S1 family.</text>
</comment>
<dbReference type="Proteomes" id="UP000677228">
    <property type="component" value="Unassembled WGS sequence"/>
</dbReference>
<sequence length="122" mass="14200">MFANIYRQHSERTANLKQKQEKTRKEFLNSSDQFTRHVIDRLNDDVAECYVNEKKIDTATKQLTNQSTVLVKQSQAWIQLIDQFTTAVKELGDVENWSKIIEKECLTITSALTNVHKDLTIQ</sequence>
<evidence type="ECO:0000256" key="2">
    <source>
        <dbReference type="ARBA" id="ARBA00019577"/>
    </source>
</evidence>
<dbReference type="Pfam" id="PF06320">
    <property type="entry name" value="GCN5L1"/>
    <property type="match status" value="1"/>
</dbReference>
<dbReference type="GO" id="GO:0031083">
    <property type="term" value="C:BLOC-1 complex"/>
    <property type="evidence" value="ECO:0007669"/>
    <property type="project" value="InterPro"/>
</dbReference>
<dbReference type="AlphaFoldDB" id="A0A8S2EH65"/>
<reference evidence="3" key="1">
    <citation type="submission" date="2021-02" db="EMBL/GenBank/DDBJ databases">
        <authorList>
            <person name="Nowell W R."/>
        </authorList>
    </citation>
    <scope>NUCLEOTIDE SEQUENCE</scope>
</reference>
<dbReference type="InterPro" id="IPR009395">
    <property type="entry name" value="BLOC1S1"/>
</dbReference>
<protein>
    <recommendedName>
        <fullName evidence="2">Biogenesis of lysosome-related organelles complex 1 subunit 1</fullName>
    </recommendedName>
</protein>
<dbReference type="PANTHER" id="PTHR13073:SF0">
    <property type="entry name" value="BIOGENESIS OF LYSOSOME-RELATED ORGANELLES COMPLEX 1 SUBUNIT 1"/>
    <property type="match status" value="1"/>
</dbReference>
<dbReference type="EMBL" id="CAJOBA010035957">
    <property type="protein sequence ID" value="CAF4014074.1"/>
    <property type="molecule type" value="Genomic_DNA"/>
</dbReference>
<dbReference type="EMBL" id="CAJNOK010014423">
    <property type="protein sequence ID" value="CAF1204468.1"/>
    <property type="molecule type" value="Genomic_DNA"/>
</dbReference>
<evidence type="ECO:0000313" key="4">
    <source>
        <dbReference type="EMBL" id="CAF4014074.1"/>
    </source>
</evidence>
<proteinExistence type="inferred from homology"/>